<dbReference type="AlphaFoldDB" id="A0A927GXR3"/>
<dbReference type="SUPFAM" id="SSF53474">
    <property type="entry name" value="alpha/beta-Hydrolases"/>
    <property type="match status" value="1"/>
</dbReference>
<feature type="binding site" evidence="3">
    <location>
        <position position="11"/>
    </location>
    <ligand>
        <name>substrate</name>
    </ligand>
</feature>
<feature type="active site" description="Charge relay system" evidence="2">
    <location>
        <position position="196"/>
    </location>
</feature>
<keyword evidence="6" id="KW-1185">Reference proteome</keyword>
<dbReference type="Pfam" id="PF12697">
    <property type="entry name" value="Abhydrolase_6"/>
    <property type="match status" value="1"/>
</dbReference>
<sequence length="217" mass="24216">MDKICLGFHGFTGGPFELEPLALHLRSAGYTCVLPTLPGHDDPDQLRRISWIDWIEAAEKEAGIIAGQHGEFDLIGFSMGGILAAHIANRYPVRRLVLLNAAAIYVSPRRFLQEVAGAFRDQEWRRLVKIKQTPLNATLQFMRVVRSAKPMWAGIQVPTLIAQSGKDPVIHPHSALVLADKIPGPKQVRIFPESKHLICLDQEAESLFNTVEHFLSE</sequence>
<dbReference type="EMBL" id="JACXJA010000005">
    <property type="protein sequence ID" value="MBD2861106.1"/>
    <property type="molecule type" value="Genomic_DNA"/>
</dbReference>
<evidence type="ECO:0000256" key="3">
    <source>
        <dbReference type="PIRSR" id="PIRSR017388-2"/>
    </source>
</evidence>
<dbReference type="InterPro" id="IPR029058">
    <property type="entry name" value="AB_hydrolase_fold"/>
</dbReference>
<feature type="binding site" evidence="3">
    <location>
        <position position="79"/>
    </location>
    <ligand>
        <name>substrate</name>
    </ligand>
</feature>
<accession>A0A927GXR3</accession>
<keyword evidence="1 5" id="KW-0378">Hydrolase</keyword>
<dbReference type="RefSeq" id="WP_190924847.1">
    <property type="nucleotide sequence ID" value="NZ_JACXJA010000005.1"/>
</dbReference>
<dbReference type="InterPro" id="IPR012354">
    <property type="entry name" value="Esterase_lipase"/>
</dbReference>
<comment type="caution">
    <text evidence="5">The sequence shown here is derived from an EMBL/GenBank/DDBJ whole genome shotgun (WGS) entry which is preliminary data.</text>
</comment>
<evidence type="ECO:0000256" key="2">
    <source>
        <dbReference type="PIRSR" id="PIRSR017388-1"/>
    </source>
</evidence>
<dbReference type="InterPro" id="IPR000073">
    <property type="entry name" value="AB_hydrolase_1"/>
</dbReference>
<evidence type="ECO:0000313" key="6">
    <source>
        <dbReference type="Proteomes" id="UP000639396"/>
    </source>
</evidence>
<organism evidence="5 6">
    <name type="scientific">Paenibacillus oceani</name>
    <dbReference type="NCBI Taxonomy" id="2772510"/>
    <lineage>
        <taxon>Bacteria</taxon>
        <taxon>Bacillati</taxon>
        <taxon>Bacillota</taxon>
        <taxon>Bacilli</taxon>
        <taxon>Bacillales</taxon>
        <taxon>Paenibacillaceae</taxon>
        <taxon>Paenibacillus</taxon>
    </lineage>
</organism>
<evidence type="ECO:0000259" key="4">
    <source>
        <dbReference type="Pfam" id="PF12697"/>
    </source>
</evidence>
<evidence type="ECO:0000313" key="5">
    <source>
        <dbReference type="EMBL" id="MBD2861106.1"/>
    </source>
</evidence>
<dbReference type="PANTHER" id="PTHR43798:SF31">
    <property type="entry name" value="AB HYDROLASE SUPERFAMILY PROTEIN YCLE"/>
    <property type="match status" value="1"/>
</dbReference>
<dbReference type="PIRSF" id="PIRSF017388">
    <property type="entry name" value="Esterase_lipase"/>
    <property type="match status" value="1"/>
</dbReference>
<dbReference type="Gene3D" id="3.40.50.1820">
    <property type="entry name" value="alpha/beta hydrolase"/>
    <property type="match status" value="1"/>
</dbReference>
<gene>
    <name evidence="5" type="ORF">IDH45_03775</name>
</gene>
<dbReference type="GO" id="GO:0052689">
    <property type="term" value="F:carboxylic ester hydrolase activity"/>
    <property type="evidence" value="ECO:0007669"/>
    <property type="project" value="InterPro"/>
</dbReference>
<name>A0A927GXR3_9BACL</name>
<dbReference type="GO" id="GO:0016020">
    <property type="term" value="C:membrane"/>
    <property type="evidence" value="ECO:0007669"/>
    <property type="project" value="TreeGrafter"/>
</dbReference>
<dbReference type="PANTHER" id="PTHR43798">
    <property type="entry name" value="MONOACYLGLYCEROL LIPASE"/>
    <property type="match status" value="1"/>
</dbReference>
<feature type="domain" description="AB hydrolase-1" evidence="4">
    <location>
        <begin position="9"/>
        <end position="202"/>
    </location>
</feature>
<feature type="active site" description="Nucleophile" evidence="2">
    <location>
        <position position="78"/>
    </location>
</feature>
<reference evidence="5" key="1">
    <citation type="submission" date="2020-09" db="EMBL/GenBank/DDBJ databases">
        <title>A novel bacterium of genus Paenibacillus, isolated from South China Sea.</title>
        <authorList>
            <person name="Huang H."/>
            <person name="Mo K."/>
            <person name="Hu Y."/>
        </authorList>
    </citation>
    <scope>NUCLEOTIDE SEQUENCE</scope>
    <source>
        <strain evidence="5">IB182363</strain>
    </source>
</reference>
<dbReference type="InterPro" id="IPR050266">
    <property type="entry name" value="AB_hydrolase_sf"/>
</dbReference>
<feature type="active site" description="Charge relay system" evidence="2">
    <location>
        <position position="167"/>
    </location>
</feature>
<protein>
    <submittedName>
        <fullName evidence="5">Alpha/beta fold hydrolase</fullName>
    </submittedName>
</protein>
<dbReference type="Proteomes" id="UP000639396">
    <property type="component" value="Unassembled WGS sequence"/>
</dbReference>
<proteinExistence type="predicted"/>
<evidence type="ECO:0000256" key="1">
    <source>
        <dbReference type="ARBA" id="ARBA00022801"/>
    </source>
</evidence>